<dbReference type="AlphaFoldDB" id="A0AAF0UTK4"/>
<keyword evidence="3" id="KW-1185">Reference proteome</keyword>
<dbReference type="Pfam" id="PF13966">
    <property type="entry name" value="zf-RVT"/>
    <property type="match status" value="1"/>
</dbReference>
<name>A0AAF0UTK4_SOLVR</name>
<dbReference type="EMBL" id="CP133621">
    <property type="protein sequence ID" value="WMV51549.1"/>
    <property type="molecule type" value="Genomic_DNA"/>
</dbReference>
<reference evidence="2" key="1">
    <citation type="submission" date="2023-08" db="EMBL/GenBank/DDBJ databases">
        <title>A de novo genome assembly of Solanum verrucosum Schlechtendal, a Mexican diploid species geographically isolated from the other diploid A-genome species in potato relatives.</title>
        <authorList>
            <person name="Hosaka K."/>
        </authorList>
    </citation>
    <scope>NUCLEOTIDE SEQUENCE</scope>
    <source>
        <tissue evidence="2">Young leaves</tissue>
    </source>
</reference>
<evidence type="ECO:0000259" key="1">
    <source>
        <dbReference type="Pfam" id="PF13966"/>
    </source>
</evidence>
<feature type="non-terminal residue" evidence="2">
    <location>
        <position position="1"/>
    </location>
</feature>
<evidence type="ECO:0000313" key="2">
    <source>
        <dbReference type="EMBL" id="WMV51549.1"/>
    </source>
</evidence>
<feature type="domain" description="Reverse transcriptase zinc-binding" evidence="1">
    <location>
        <begin position="1"/>
        <end position="57"/>
    </location>
</feature>
<proteinExistence type="predicted"/>
<gene>
    <name evidence="2" type="ORF">MTR67_044934</name>
</gene>
<dbReference type="InterPro" id="IPR026960">
    <property type="entry name" value="RVT-Znf"/>
</dbReference>
<evidence type="ECO:0000313" key="3">
    <source>
        <dbReference type="Proteomes" id="UP001234989"/>
    </source>
</evidence>
<organism evidence="2 3">
    <name type="scientific">Solanum verrucosum</name>
    <dbReference type="NCBI Taxonomy" id="315347"/>
    <lineage>
        <taxon>Eukaryota</taxon>
        <taxon>Viridiplantae</taxon>
        <taxon>Streptophyta</taxon>
        <taxon>Embryophyta</taxon>
        <taxon>Tracheophyta</taxon>
        <taxon>Spermatophyta</taxon>
        <taxon>Magnoliopsida</taxon>
        <taxon>eudicotyledons</taxon>
        <taxon>Gunneridae</taxon>
        <taxon>Pentapetalae</taxon>
        <taxon>asterids</taxon>
        <taxon>lamiids</taxon>
        <taxon>Solanales</taxon>
        <taxon>Solanaceae</taxon>
        <taxon>Solanoideae</taxon>
        <taxon>Solaneae</taxon>
        <taxon>Solanum</taxon>
    </lineage>
</organism>
<protein>
    <recommendedName>
        <fullName evidence="1">Reverse transcriptase zinc-binding domain-containing protein</fullName>
    </recommendedName>
</protein>
<dbReference type="Proteomes" id="UP001234989">
    <property type="component" value="Chromosome 10"/>
</dbReference>
<sequence length="87" mass="10518">PTKIKCFTWQVCRRACLTHEKLKKRGFEIVARCFFCHEKEETNSHLFLHCRVSSQVWHMFYNLLQKSWVMPEHTTDLLTCWMRRGGS</sequence>
<accession>A0AAF0UTK4</accession>